<accession>F0ZG69</accession>
<evidence type="ECO:0000313" key="1">
    <source>
        <dbReference type="EMBL" id="EGC37052.1"/>
    </source>
</evidence>
<protein>
    <submittedName>
        <fullName evidence="1">Expressed protein</fullName>
    </submittedName>
</protein>
<evidence type="ECO:0000313" key="2">
    <source>
        <dbReference type="Proteomes" id="UP000001064"/>
    </source>
</evidence>
<keyword evidence="2" id="KW-1185">Reference proteome</keyword>
<dbReference type="GeneID" id="10503803"/>
<name>F0ZG69_DICPU</name>
<dbReference type="RefSeq" id="XP_003286409.1">
    <property type="nucleotide sequence ID" value="XM_003286361.1"/>
</dbReference>
<reference evidence="2" key="1">
    <citation type="journal article" date="2011" name="Genome Biol.">
        <title>Comparative genomics of the social amoebae Dictyostelium discoideum and Dictyostelium purpureum.</title>
        <authorList>
            <consortium name="US DOE Joint Genome Institute (JGI-PGF)"/>
            <person name="Sucgang R."/>
            <person name="Kuo A."/>
            <person name="Tian X."/>
            <person name="Salerno W."/>
            <person name="Parikh A."/>
            <person name="Feasley C.L."/>
            <person name="Dalin E."/>
            <person name="Tu H."/>
            <person name="Huang E."/>
            <person name="Barry K."/>
            <person name="Lindquist E."/>
            <person name="Shapiro H."/>
            <person name="Bruce D."/>
            <person name="Schmutz J."/>
            <person name="Salamov A."/>
            <person name="Fey P."/>
            <person name="Gaudet P."/>
            <person name="Anjard C."/>
            <person name="Babu M.M."/>
            <person name="Basu S."/>
            <person name="Bushmanova Y."/>
            <person name="van der Wel H."/>
            <person name="Katoh-Kurasawa M."/>
            <person name="Dinh C."/>
            <person name="Coutinho P.M."/>
            <person name="Saito T."/>
            <person name="Elias M."/>
            <person name="Schaap P."/>
            <person name="Kay R.R."/>
            <person name="Henrissat B."/>
            <person name="Eichinger L."/>
            <person name="Rivero F."/>
            <person name="Putnam N.H."/>
            <person name="West C.M."/>
            <person name="Loomis W.F."/>
            <person name="Chisholm R.L."/>
            <person name="Shaulsky G."/>
            <person name="Strassmann J.E."/>
            <person name="Queller D.C."/>
            <person name="Kuspa A."/>
            <person name="Grigoriev I.V."/>
        </authorList>
    </citation>
    <scope>NUCLEOTIDE SEQUENCE [LARGE SCALE GENOMIC DNA]</scope>
    <source>
        <strain evidence="2">QSDP1</strain>
    </source>
</reference>
<dbReference type="EMBL" id="GL871009">
    <property type="protein sequence ID" value="EGC37052.1"/>
    <property type="molecule type" value="Genomic_DNA"/>
</dbReference>
<dbReference type="AlphaFoldDB" id="F0ZG69"/>
<dbReference type="InParanoid" id="F0ZG69"/>
<gene>
    <name evidence="1" type="ORF">DICPUDRAFT_91703</name>
</gene>
<sequence length="310" mass="36149">MKSLNTLEIANPSLNLLNDLKLLFKMTSLKKIILNVPYEEFKYFNESYFNIVQLFKQESKIELEFNIKQYNYENNNYGNQLSSSTDSISSIGSNNSNNGNNKLYLKSLNLNSISTDYVIFLNNVFLRNDEISDCRHFILTMDSGDQTYLESVMQSPKFINCERTIFNQIKSIKLILTLQDCSEFNSILGLFSSIANQNLEFLFFYIDLYYVSHNPLHNIQKIFETISNEKKFSNVKSLYIEFGRILFADYENINFYSFSPDISLDYKKFIRIKEYNSSDQISNSIQTPSACNVDHGNLGISLKRRKYLNI</sequence>
<dbReference type="VEuPathDB" id="AmoebaDB:DICPUDRAFT_91703"/>
<organism evidence="1 2">
    <name type="scientific">Dictyostelium purpureum</name>
    <name type="common">Slime mold</name>
    <dbReference type="NCBI Taxonomy" id="5786"/>
    <lineage>
        <taxon>Eukaryota</taxon>
        <taxon>Amoebozoa</taxon>
        <taxon>Evosea</taxon>
        <taxon>Eumycetozoa</taxon>
        <taxon>Dictyostelia</taxon>
        <taxon>Dictyosteliales</taxon>
        <taxon>Dictyosteliaceae</taxon>
        <taxon>Dictyostelium</taxon>
    </lineage>
</organism>
<dbReference type="Proteomes" id="UP000001064">
    <property type="component" value="Unassembled WGS sequence"/>
</dbReference>
<dbReference type="KEGG" id="dpp:DICPUDRAFT_91703"/>
<proteinExistence type="predicted"/>